<feature type="transmembrane region" description="Helical" evidence="7">
    <location>
        <begin position="49"/>
        <end position="68"/>
    </location>
</feature>
<keyword evidence="3" id="KW-0732">Signal</keyword>
<feature type="transmembrane region" description="Helical" evidence="7">
    <location>
        <begin position="134"/>
        <end position="155"/>
    </location>
</feature>
<evidence type="ECO:0000313" key="9">
    <source>
        <dbReference type="Proteomes" id="UP000326396"/>
    </source>
</evidence>
<comment type="subcellular location">
    <subcellularLocation>
        <location evidence="1">Endomembrane system</location>
        <topology evidence="1">Multi-pass membrane protein</topology>
    </subcellularLocation>
</comment>
<evidence type="ECO:0000256" key="4">
    <source>
        <dbReference type="ARBA" id="ARBA00022989"/>
    </source>
</evidence>
<comment type="caution">
    <text evidence="8">The sequence shown here is derived from an EMBL/GenBank/DDBJ whole genome shotgun (WGS) entry which is preliminary data.</text>
</comment>
<keyword evidence="9" id="KW-1185">Reference proteome</keyword>
<evidence type="ECO:0000256" key="3">
    <source>
        <dbReference type="ARBA" id="ARBA00022729"/>
    </source>
</evidence>
<keyword evidence="5 7" id="KW-0472">Membrane</keyword>
<dbReference type="InterPro" id="IPR052222">
    <property type="entry name" value="DESIGUAL"/>
</dbReference>
<evidence type="ECO:0000256" key="7">
    <source>
        <dbReference type="SAM" id="Phobius"/>
    </source>
</evidence>
<dbReference type="AlphaFoldDB" id="A0A5N6N367"/>
<dbReference type="InterPro" id="IPR009606">
    <property type="entry name" value="DEAL/Modifying_wall_lignin1/2"/>
</dbReference>
<name>A0A5N6N367_9ASTR</name>
<evidence type="ECO:0000313" key="8">
    <source>
        <dbReference type="EMBL" id="KAD4384725.1"/>
    </source>
</evidence>
<evidence type="ECO:0000256" key="5">
    <source>
        <dbReference type="ARBA" id="ARBA00023136"/>
    </source>
</evidence>
<evidence type="ECO:0000256" key="1">
    <source>
        <dbReference type="ARBA" id="ARBA00004127"/>
    </source>
</evidence>
<evidence type="ECO:0000256" key="2">
    <source>
        <dbReference type="ARBA" id="ARBA00022692"/>
    </source>
</evidence>
<feature type="transmembrane region" description="Helical" evidence="7">
    <location>
        <begin position="89"/>
        <end position="114"/>
    </location>
</feature>
<keyword evidence="4 7" id="KW-1133">Transmembrane helix</keyword>
<dbReference type="PANTHER" id="PTHR31769">
    <property type="entry name" value="OS07G0462200 PROTEIN-RELATED"/>
    <property type="match status" value="1"/>
</dbReference>
<comment type="similarity">
    <text evidence="6">Belongs to the DESIGUAL family.</text>
</comment>
<dbReference type="Proteomes" id="UP000326396">
    <property type="component" value="Linkage Group LG3"/>
</dbReference>
<proteinExistence type="inferred from homology"/>
<accession>A0A5N6N367</accession>
<dbReference type="OrthoDB" id="678343at2759"/>
<gene>
    <name evidence="8" type="ORF">E3N88_24893</name>
</gene>
<dbReference type="EMBL" id="SZYD01000013">
    <property type="protein sequence ID" value="KAD4384725.1"/>
    <property type="molecule type" value="Genomic_DNA"/>
</dbReference>
<dbReference type="GO" id="GO:0012505">
    <property type="term" value="C:endomembrane system"/>
    <property type="evidence" value="ECO:0007669"/>
    <property type="project" value="UniProtKB-SubCell"/>
</dbReference>
<evidence type="ECO:0000256" key="6">
    <source>
        <dbReference type="ARBA" id="ARBA00029467"/>
    </source>
</evidence>
<reference evidence="8 9" key="1">
    <citation type="submission" date="2019-05" db="EMBL/GenBank/DDBJ databases">
        <title>Mikania micrantha, genome provides insights into the molecular mechanism of rapid growth.</title>
        <authorList>
            <person name="Liu B."/>
        </authorList>
    </citation>
    <scope>NUCLEOTIDE SEQUENCE [LARGE SCALE GENOMIC DNA]</scope>
    <source>
        <strain evidence="8">NLD-2019</strain>
        <tissue evidence="8">Leaf</tissue>
    </source>
</reference>
<organism evidence="8 9">
    <name type="scientific">Mikania micrantha</name>
    <name type="common">bitter vine</name>
    <dbReference type="NCBI Taxonomy" id="192012"/>
    <lineage>
        <taxon>Eukaryota</taxon>
        <taxon>Viridiplantae</taxon>
        <taxon>Streptophyta</taxon>
        <taxon>Embryophyta</taxon>
        <taxon>Tracheophyta</taxon>
        <taxon>Spermatophyta</taxon>
        <taxon>Magnoliopsida</taxon>
        <taxon>eudicotyledons</taxon>
        <taxon>Gunneridae</taxon>
        <taxon>Pentapetalae</taxon>
        <taxon>asterids</taxon>
        <taxon>campanulids</taxon>
        <taxon>Asterales</taxon>
        <taxon>Asteraceae</taxon>
        <taxon>Asteroideae</taxon>
        <taxon>Heliantheae alliance</taxon>
        <taxon>Eupatorieae</taxon>
        <taxon>Mikania</taxon>
    </lineage>
</organism>
<protein>
    <submittedName>
        <fullName evidence="8">Uncharacterized protein</fullName>
    </submittedName>
</protein>
<dbReference type="Pfam" id="PF06749">
    <property type="entry name" value="DUF1218"/>
    <property type="match status" value="1"/>
</dbReference>
<keyword evidence="2 7" id="KW-0812">Transmembrane</keyword>
<sequence length="181" mass="18687">MESKVAGYCGVAAFMGIIAAVTGFAAEATRIKASEVYIIFDTCVYPNSPALMLGIISAVVTIIMRIYISASFGGAGCCRTDPNSTPISKFLFVLSWMASIIAVALLLAGAGLNSQQGGQVDTNGYNACYVVKPGIFAGGAILALLTAFFGIAGYITSSQTTTNVNTEITLASGVNVDLEKN</sequence>